<dbReference type="AlphaFoldDB" id="A0A1H6XA92"/>
<dbReference type="InterPro" id="IPR058247">
    <property type="entry name" value="DUF1453"/>
</dbReference>
<feature type="transmembrane region" description="Helical" evidence="1">
    <location>
        <begin position="68"/>
        <end position="88"/>
    </location>
</feature>
<evidence type="ECO:0000313" key="3">
    <source>
        <dbReference type="Proteomes" id="UP000199420"/>
    </source>
</evidence>
<keyword evidence="3" id="KW-1185">Reference proteome</keyword>
<reference evidence="2 3" key="1">
    <citation type="submission" date="2016-10" db="EMBL/GenBank/DDBJ databases">
        <authorList>
            <person name="de Groot N.N."/>
        </authorList>
    </citation>
    <scope>NUCLEOTIDE SEQUENCE [LARGE SCALE GENOMIC DNA]</scope>
    <source>
        <strain evidence="2 3">DSM 26515</strain>
    </source>
</reference>
<feature type="transmembrane region" description="Helical" evidence="1">
    <location>
        <begin position="149"/>
        <end position="170"/>
    </location>
</feature>
<evidence type="ECO:0000256" key="1">
    <source>
        <dbReference type="SAM" id="Phobius"/>
    </source>
</evidence>
<feature type="transmembrane region" description="Helical" evidence="1">
    <location>
        <begin position="38"/>
        <end position="62"/>
    </location>
</feature>
<protein>
    <recommendedName>
        <fullName evidence="4">DUF1453 domain-containing protein</fullName>
    </recommendedName>
</protein>
<gene>
    <name evidence="2" type="ORF">SAMN04487997_2816</name>
</gene>
<proteinExistence type="predicted"/>
<sequence>MVLEHVMAPNLLMPTLVSPLVAFMVWRRARRQFGRQPVRRGAMIARVAILSLLAGLISLAGIRDPRLLEGLAGGLLGGIALGLAGLRLTRFERGPDGRDLYLPIPWIGATVTALLVARLAWRFMAVVPHAGMTGAMTASTAPPLGNSPLTLLVLGLMIGYYVSYYAGLLVHHRRFVQARG</sequence>
<feature type="transmembrane region" description="Helical" evidence="1">
    <location>
        <begin position="6"/>
        <end position="26"/>
    </location>
</feature>
<evidence type="ECO:0000313" key="2">
    <source>
        <dbReference type="EMBL" id="SEJ24384.1"/>
    </source>
</evidence>
<accession>A0A1H6XA92</accession>
<keyword evidence="1" id="KW-0812">Transmembrane</keyword>
<keyword evidence="1" id="KW-0472">Membrane</keyword>
<organism evidence="2 3">
    <name type="scientific">Frateuria terrea</name>
    <dbReference type="NCBI Taxonomy" id="529704"/>
    <lineage>
        <taxon>Bacteria</taxon>
        <taxon>Pseudomonadati</taxon>
        <taxon>Pseudomonadota</taxon>
        <taxon>Gammaproteobacteria</taxon>
        <taxon>Lysobacterales</taxon>
        <taxon>Rhodanobacteraceae</taxon>
        <taxon>Frateuria</taxon>
    </lineage>
</organism>
<name>A0A1H6XA92_9GAMM</name>
<feature type="transmembrane region" description="Helical" evidence="1">
    <location>
        <begin position="100"/>
        <end position="121"/>
    </location>
</feature>
<evidence type="ECO:0008006" key="4">
    <source>
        <dbReference type="Google" id="ProtNLM"/>
    </source>
</evidence>
<keyword evidence="1" id="KW-1133">Transmembrane helix</keyword>
<dbReference type="Pfam" id="PF07301">
    <property type="entry name" value="DUF1453"/>
    <property type="match status" value="1"/>
</dbReference>
<dbReference type="EMBL" id="FNYC01000005">
    <property type="protein sequence ID" value="SEJ24384.1"/>
    <property type="molecule type" value="Genomic_DNA"/>
</dbReference>
<dbReference type="Proteomes" id="UP000199420">
    <property type="component" value="Unassembled WGS sequence"/>
</dbReference>